<reference evidence="1" key="2">
    <citation type="submission" date="2020-03" db="EMBL/GenBank/DDBJ databases">
        <title>Walnut 2.0.</title>
        <authorList>
            <person name="Marrano A."/>
            <person name="Britton M."/>
            <person name="Zimin A.V."/>
            <person name="Zaini P.A."/>
            <person name="Workman R."/>
            <person name="Puiu D."/>
            <person name="Bianco L."/>
            <person name="Allen B.J."/>
            <person name="Troggio M."/>
            <person name="Leslie C.A."/>
            <person name="Timp W."/>
            <person name="Dendekar A."/>
            <person name="Salzberg S.L."/>
            <person name="Neale D.B."/>
        </authorList>
    </citation>
    <scope>NUCLEOTIDE SEQUENCE</scope>
    <source>
        <tissue evidence="1">Leaves</tissue>
    </source>
</reference>
<reference evidence="1" key="1">
    <citation type="submission" date="2015-10" db="EMBL/GenBank/DDBJ databases">
        <authorList>
            <person name="Martinez-Garcia P.J."/>
            <person name="Crepeau M.W."/>
            <person name="Puiu D."/>
            <person name="Gonzalez-Ibeas D."/>
            <person name="Whalen J."/>
            <person name="Stevens K."/>
            <person name="Paul R."/>
            <person name="Butterfield T."/>
            <person name="Britton M."/>
            <person name="Reagan R."/>
            <person name="Chakraborty S."/>
            <person name="Walawage S.L."/>
            <person name="Vasquez-Gross H.A."/>
            <person name="Cardeno C."/>
            <person name="Famula R."/>
            <person name="Pratt K."/>
            <person name="Kuruganti S."/>
            <person name="Aradhya M.K."/>
            <person name="Leslie C.A."/>
            <person name="Dandekar A.M."/>
            <person name="Salzberg S.L."/>
            <person name="Wegrzyn J.L."/>
            <person name="Langley C.H."/>
            <person name="Neale D.B."/>
        </authorList>
    </citation>
    <scope>NUCLEOTIDE SEQUENCE</scope>
    <source>
        <tissue evidence="1">Leaves</tissue>
    </source>
</reference>
<proteinExistence type="predicted"/>
<dbReference type="EMBL" id="LIHL02000003">
    <property type="protein sequence ID" value="KAF5475623.1"/>
    <property type="molecule type" value="Genomic_DNA"/>
</dbReference>
<sequence length="157" mass="17337">MLIQRGSDFLQSVKVLASELIVIDAPLFTDDITLYVLNELGLDFKDIVAPIRAQEYPLNFEKLYNLLVGHESYLKRMDFATATLVATVNSTQWPYSQECPLFTKCEPSAHCATNGCASDKKWLVDSAASHTITSDLSNLSIHSEYDGTNEVVIGDGS</sequence>
<dbReference type="PANTHER" id="PTHR47481:SF22">
    <property type="entry name" value="RETROTRANSPOSON GAG DOMAIN-CONTAINING PROTEIN"/>
    <property type="match status" value="1"/>
</dbReference>
<organism evidence="1 2">
    <name type="scientific">Juglans regia</name>
    <name type="common">English walnut</name>
    <dbReference type="NCBI Taxonomy" id="51240"/>
    <lineage>
        <taxon>Eukaryota</taxon>
        <taxon>Viridiplantae</taxon>
        <taxon>Streptophyta</taxon>
        <taxon>Embryophyta</taxon>
        <taxon>Tracheophyta</taxon>
        <taxon>Spermatophyta</taxon>
        <taxon>Magnoliopsida</taxon>
        <taxon>eudicotyledons</taxon>
        <taxon>Gunneridae</taxon>
        <taxon>Pentapetalae</taxon>
        <taxon>rosids</taxon>
        <taxon>fabids</taxon>
        <taxon>Fagales</taxon>
        <taxon>Juglandaceae</taxon>
        <taxon>Juglans</taxon>
    </lineage>
</organism>
<gene>
    <name evidence="1" type="ORF">F2P56_007415</name>
</gene>
<comment type="caution">
    <text evidence="1">The sequence shown here is derived from an EMBL/GenBank/DDBJ whole genome shotgun (WGS) entry which is preliminary data.</text>
</comment>
<feature type="non-terminal residue" evidence="1">
    <location>
        <position position="157"/>
    </location>
</feature>
<dbReference type="Gramene" id="Jr03_19320_p1">
    <property type="protein sequence ID" value="cds.Jr03_19320_p1"/>
    <property type="gene ID" value="Jr03_19320"/>
</dbReference>
<evidence type="ECO:0000313" key="2">
    <source>
        <dbReference type="Proteomes" id="UP000619265"/>
    </source>
</evidence>
<dbReference type="AlphaFoldDB" id="A0A834D4B9"/>
<protein>
    <submittedName>
        <fullName evidence="1">Uncharacterized protein</fullName>
    </submittedName>
</protein>
<dbReference type="Proteomes" id="UP000619265">
    <property type="component" value="Unassembled WGS sequence"/>
</dbReference>
<accession>A0A834D4B9</accession>
<evidence type="ECO:0000313" key="1">
    <source>
        <dbReference type="EMBL" id="KAF5475623.1"/>
    </source>
</evidence>
<name>A0A834D4B9_JUGRE</name>
<dbReference type="PANTHER" id="PTHR47481">
    <property type="match status" value="1"/>
</dbReference>